<dbReference type="Proteomes" id="UP000095645">
    <property type="component" value="Unassembled WGS sequence"/>
</dbReference>
<dbReference type="Pfam" id="PF01609">
    <property type="entry name" value="DDE_Tnp_1"/>
    <property type="match status" value="1"/>
</dbReference>
<dbReference type="EMBL" id="CYZP01000011">
    <property type="protein sequence ID" value="CUN96170.1"/>
    <property type="molecule type" value="Genomic_DNA"/>
</dbReference>
<feature type="domain" description="Transposase IS4-like" evidence="5">
    <location>
        <begin position="112"/>
        <end position="363"/>
    </location>
</feature>
<keyword evidence="3" id="KW-0238">DNA-binding</keyword>
<name>A0A174B8T6_9FIRM</name>
<dbReference type="GO" id="GO:0006313">
    <property type="term" value="P:DNA transposition"/>
    <property type="evidence" value="ECO:0007669"/>
    <property type="project" value="InterPro"/>
</dbReference>
<dbReference type="AlphaFoldDB" id="A0A174B8T6"/>
<evidence type="ECO:0000313" key="7">
    <source>
        <dbReference type="Proteomes" id="UP000095645"/>
    </source>
</evidence>
<evidence type="ECO:0000256" key="3">
    <source>
        <dbReference type="ARBA" id="ARBA00023125"/>
    </source>
</evidence>
<protein>
    <submittedName>
        <fullName evidence="6">Transposase</fullName>
    </submittedName>
</protein>
<keyword evidence="4" id="KW-0233">DNA recombination</keyword>
<comment type="similarity">
    <text evidence="1">Belongs to the transposase 11 family.</text>
</comment>
<accession>A0A174B8T6</accession>
<dbReference type="Gene3D" id="3.90.350.10">
    <property type="entry name" value="Transposase Inhibitor Protein From Tn5, Chain A, domain 1"/>
    <property type="match status" value="1"/>
</dbReference>
<evidence type="ECO:0000259" key="5">
    <source>
        <dbReference type="Pfam" id="PF01609"/>
    </source>
</evidence>
<dbReference type="GO" id="GO:0004803">
    <property type="term" value="F:transposase activity"/>
    <property type="evidence" value="ECO:0007669"/>
    <property type="project" value="InterPro"/>
</dbReference>
<dbReference type="GO" id="GO:0003677">
    <property type="term" value="F:DNA binding"/>
    <property type="evidence" value="ECO:0007669"/>
    <property type="project" value="UniProtKB-KW"/>
</dbReference>
<evidence type="ECO:0000256" key="2">
    <source>
        <dbReference type="ARBA" id="ARBA00022578"/>
    </source>
</evidence>
<dbReference type="NCBIfam" id="NF033592">
    <property type="entry name" value="transpos_IS4_1"/>
    <property type="match status" value="1"/>
</dbReference>
<organism evidence="6 7">
    <name type="scientific">Blautia obeum</name>
    <dbReference type="NCBI Taxonomy" id="40520"/>
    <lineage>
        <taxon>Bacteria</taxon>
        <taxon>Bacillati</taxon>
        <taxon>Bacillota</taxon>
        <taxon>Clostridia</taxon>
        <taxon>Lachnospirales</taxon>
        <taxon>Lachnospiraceae</taxon>
        <taxon>Blautia</taxon>
    </lineage>
</organism>
<gene>
    <name evidence="6" type="ORF">ERS852476_01522</name>
</gene>
<keyword evidence="2" id="KW-0815">Transposition</keyword>
<dbReference type="InterPro" id="IPR047952">
    <property type="entry name" value="Transpos_IS4"/>
</dbReference>
<evidence type="ECO:0000256" key="1">
    <source>
        <dbReference type="ARBA" id="ARBA00010075"/>
    </source>
</evidence>
<reference evidence="6 7" key="1">
    <citation type="submission" date="2015-09" db="EMBL/GenBank/DDBJ databases">
        <authorList>
            <consortium name="Pathogen Informatics"/>
        </authorList>
    </citation>
    <scope>NUCLEOTIDE SEQUENCE [LARGE SCALE GENOMIC DNA]</scope>
    <source>
        <strain evidence="6 7">2789STDY5834861</strain>
    </source>
</reference>
<dbReference type="InterPro" id="IPR012337">
    <property type="entry name" value="RNaseH-like_sf"/>
</dbReference>
<dbReference type="PANTHER" id="PTHR33258:SF1">
    <property type="entry name" value="TRANSPOSASE INSL FOR INSERTION SEQUENCE ELEMENT IS186A-RELATED"/>
    <property type="match status" value="1"/>
</dbReference>
<evidence type="ECO:0000313" key="6">
    <source>
        <dbReference type="EMBL" id="CUN96170.1"/>
    </source>
</evidence>
<dbReference type="PANTHER" id="PTHR33258">
    <property type="entry name" value="TRANSPOSASE INSL FOR INSERTION SEQUENCE ELEMENT IS186A-RELATED"/>
    <property type="match status" value="1"/>
</dbReference>
<dbReference type="SUPFAM" id="SSF53098">
    <property type="entry name" value="Ribonuclease H-like"/>
    <property type="match status" value="1"/>
</dbReference>
<sequence length="445" mass="52106">MFHLKLKDTLKHSIATVTSHMDSFVYNPGRDYSRIRKLSPDHVISFLISQGASSTKCEFLDFFQMSEDLPSISALNQRRSQMMPEALEAVFHEFTSSSEKLELSKQEQQYQYIAADGSTTSFFSFSKYSSDDYFISEGHSASGFYSIHINAFYDINKRIYTDAILQSAHKKDEFLAFCQLVDRHIPHPDQRTIFIGDRGYCSYNNMAHVIEKEQYFVFRTKDITSKGLIGNFVFPDSDTFDITVDVTLTRSHRKSIKIKDGFYRRYVDQAASFDYIKYGSEDTYDLTFRIVRFPISEDTYECLVTNLPEKNFPVEKLKEIYNSRWGIESSFRKLKYTIGLSHYHSYKPDFIKQEIWAKFIAYNATELLVAHTVVVHGKRKYSYKVNFTLAAHICRIYLRLHTETDSINVMALLQKELVPIRCDRQFPRLKTAHFRKPKYLIYRVS</sequence>
<proteinExistence type="inferred from homology"/>
<evidence type="ECO:0000256" key="4">
    <source>
        <dbReference type="ARBA" id="ARBA00023172"/>
    </source>
</evidence>
<dbReference type="InterPro" id="IPR002559">
    <property type="entry name" value="Transposase_11"/>
</dbReference>